<evidence type="ECO:0000256" key="1">
    <source>
        <dbReference type="ARBA" id="ARBA00010228"/>
    </source>
</evidence>
<protein>
    <submittedName>
        <fullName evidence="4">40S ribosomal protein S21</fullName>
    </submittedName>
</protein>
<dbReference type="InterPro" id="IPR001931">
    <property type="entry name" value="Ribosomal_eS21"/>
</dbReference>
<dbReference type="PANTHER" id="PTHR10442">
    <property type="entry name" value="40S RIBOSOMAL PROTEIN S21"/>
    <property type="match status" value="1"/>
</dbReference>
<reference evidence="4 5" key="2">
    <citation type="journal article" date="2017" name="Genome Biol.">
        <title>New reference genome sequences of hot pepper reveal the massive evolution of plant disease-resistance genes by retroduplication.</title>
        <authorList>
            <person name="Kim S."/>
            <person name="Park J."/>
            <person name="Yeom S.I."/>
            <person name="Kim Y.M."/>
            <person name="Seo E."/>
            <person name="Kim K.T."/>
            <person name="Kim M.S."/>
            <person name="Lee J.M."/>
            <person name="Cheong K."/>
            <person name="Shin H.S."/>
            <person name="Kim S.B."/>
            <person name="Han K."/>
            <person name="Lee J."/>
            <person name="Park M."/>
            <person name="Lee H.A."/>
            <person name="Lee H.Y."/>
            <person name="Lee Y."/>
            <person name="Oh S."/>
            <person name="Lee J.H."/>
            <person name="Choi E."/>
            <person name="Choi E."/>
            <person name="Lee S.E."/>
            <person name="Jeon J."/>
            <person name="Kim H."/>
            <person name="Choi G."/>
            <person name="Song H."/>
            <person name="Lee J."/>
            <person name="Lee S.C."/>
            <person name="Kwon J.K."/>
            <person name="Lee H.Y."/>
            <person name="Koo N."/>
            <person name="Hong Y."/>
            <person name="Kim R.W."/>
            <person name="Kang W.H."/>
            <person name="Huh J.H."/>
            <person name="Kang B.C."/>
            <person name="Yang T.J."/>
            <person name="Lee Y.H."/>
            <person name="Bennetzen J.L."/>
            <person name="Choi D."/>
        </authorList>
    </citation>
    <scope>NUCLEOTIDE SEQUENCE [LARGE SCALE GENOMIC DNA]</scope>
    <source>
        <strain evidence="5">cv. CM334</strain>
    </source>
</reference>
<keyword evidence="5" id="KW-1185">Reference proteome</keyword>
<dbReference type="Proteomes" id="UP000222542">
    <property type="component" value="Unassembled WGS sequence"/>
</dbReference>
<dbReference type="STRING" id="4072.A0A2G2ZX18"/>
<reference evidence="4 5" key="1">
    <citation type="journal article" date="2014" name="Nat. Genet.">
        <title>Genome sequence of the hot pepper provides insights into the evolution of pungency in Capsicum species.</title>
        <authorList>
            <person name="Kim S."/>
            <person name="Park M."/>
            <person name="Yeom S.I."/>
            <person name="Kim Y.M."/>
            <person name="Lee J.M."/>
            <person name="Lee H.A."/>
            <person name="Seo E."/>
            <person name="Choi J."/>
            <person name="Cheong K."/>
            <person name="Kim K.T."/>
            <person name="Jung K."/>
            <person name="Lee G.W."/>
            <person name="Oh S.K."/>
            <person name="Bae C."/>
            <person name="Kim S.B."/>
            <person name="Lee H.Y."/>
            <person name="Kim S.Y."/>
            <person name="Kim M.S."/>
            <person name="Kang B.C."/>
            <person name="Jo Y.D."/>
            <person name="Yang H.B."/>
            <person name="Jeong H.J."/>
            <person name="Kang W.H."/>
            <person name="Kwon J.K."/>
            <person name="Shin C."/>
            <person name="Lim J.Y."/>
            <person name="Park J.H."/>
            <person name="Huh J.H."/>
            <person name="Kim J.S."/>
            <person name="Kim B.D."/>
            <person name="Cohen O."/>
            <person name="Paran I."/>
            <person name="Suh M.C."/>
            <person name="Lee S.B."/>
            <person name="Kim Y.K."/>
            <person name="Shin Y."/>
            <person name="Noh S.J."/>
            <person name="Park J."/>
            <person name="Seo Y.S."/>
            <person name="Kwon S.Y."/>
            <person name="Kim H.A."/>
            <person name="Park J.M."/>
            <person name="Kim H.J."/>
            <person name="Choi S.B."/>
            <person name="Bosland P.W."/>
            <person name="Reeves G."/>
            <person name="Jo S.H."/>
            <person name="Lee B.W."/>
            <person name="Cho H.T."/>
            <person name="Choi H.S."/>
            <person name="Lee M.S."/>
            <person name="Yu Y."/>
            <person name="Do Choi Y."/>
            <person name="Park B.S."/>
            <person name="van Deynze A."/>
            <person name="Ashrafi H."/>
            <person name="Hill T."/>
            <person name="Kim W.T."/>
            <person name="Pai H.S."/>
            <person name="Ahn H.K."/>
            <person name="Yeam I."/>
            <person name="Giovannoni J.J."/>
            <person name="Rose J.K."/>
            <person name="Sorensen I."/>
            <person name="Lee S.J."/>
            <person name="Kim R.W."/>
            <person name="Choi I.Y."/>
            <person name="Choi B.S."/>
            <person name="Lim J.S."/>
            <person name="Lee Y.H."/>
            <person name="Choi D."/>
        </authorList>
    </citation>
    <scope>NUCLEOTIDE SEQUENCE [LARGE SCALE GENOMIC DNA]</scope>
    <source>
        <strain evidence="5">cv. CM334</strain>
    </source>
</reference>
<evidence type="ECO:0000256" key="3">
    <source>
        <dbReference type="ARBA" id="ARBA00023274"/>
    </source>
</evidence>
<dbReference type="InterPro" id="IPR038579">
    <property type="entry name" value="Ribosomal_eS21_sf"/>
</dbReference>
<dbReference type="AlphaFoldDB" id="A0A2G2ZX18"/>
<comment type="caution">
    <text evidence="4">The sequence shown here is derived from an EMBL/GenBank/DDBJ whole genome shotgun (WGS) entry which is preliminary data.</text>
</comment>
<keyword evidence="3" id="KW-0687">Ribonucleoprotein</keyword>
<evidence type="ECO:0000313" key="5">
    <source>
        <dbReference type="Proteomes" id="UP000222542"/>
    </source>
</evidence>
<evidence type="ECO:0000256" key="2">
    <source>
        <dbReference type="ARBA" id="ARBA00022980"/>
    </source>
</evidence>
<dbReference type="GO" id="GO:0003735">
    <property type="term" value="F:structural constituent of ribosome"/>
    <property type="evidence" value="ECO:0007669"/>
    <property type="project" value="InterPro"/>
</dbReference>
<proteinExistence type="inferred from homology"/>
<organism evidence="4 5">
    <name type="scientific">Capsicum annuum</name>
    <name type="common">Capsicum pepper</name>
    <dbReference type="NCBI Taxonomy" id="4072"/>
    <lineage>
        <taxon>Eukaryota</taxon>
        <taxon>Viridiplantae</taxon>
        <taxon>Streptophyta</taxon>
        <taxon>Embryophyta</taxon>
        <taxon>Tracheophyta</taxon>
        <taxon>Spermatophyta</taxon>
        <taxon>Magnoliopsida</taxon>
        <taxon>eudicotyledons</taxon>
        <taxon>Gunneridae</taxon>
        <taxon>Pentapetalae</taxon>
        <taxon>asterids</taxon>
        <taxon>lamiids</taxon>
        <taxon>Solanales</taxon>
        <taxon>Solanaceae</taxon>
        <taxon>Solanoideae</taxon>
        <taxon>Capsiceae</taxon>
        <taxon>Capsicum</taxon>
    </lineage>
</organism>
<dbReference type="Pfam" id="PF01249">
    <property type="entry name" value="Ribosomal_S21e"/>
    <property type="match status" value="1"/>
</dbReference>
<dbReference type="GO" id="GO:0005829">
    <property type="term" value="C:cytosol"/>
    <property type="evidence" value="ECO:0007669"/>
    <property type="project" value="UniProtKB-ARBA"/>
</dbReference>
<name>A0A2G2ZX18_CAPAN</name>
<dbReference type="GO" id="GO:1990904">
    <property type="term" value="C:ribonucleoprotein complex"/>
    <property type="evidence" value="ECO:0007669"/>
    <property type="project" value="UniProtKB-KW"/>
</dbReference>
<dbReference type="Gramene" id="PHT86496">
    <property type="protein sequence ID" value="PHT86496"/>
    <property type="gene ID" value="T459_08602"/>
</dbReference>
<accession>A0A2G2ZX18</accession>
<dbReference type="Gene3D" id="3.30.1230.20">
    <property type="match status" value="1"/>
</dbReference>
<sequence length="53" mass="6223">MYSTIKIQNNEGQHMDLYIPRKCSAINRLITSKDHASFKFNVRHLDKLGRYIG</sequence>
<keyword evidence="2 4" id="KW-0689">Ribosomal protein</keyword>
<comment type="similarity">
    <text evidence="1">Belongs to the eukaryotic ribosomal protein eS21 family.</text>
</comment>
<dbReference type="GO" id="GO:0006412">
    <property type="term" value="P:translation"/>
    <property type="evidence" value="ECO:0007669"/>
    <property type="project" value="InterPro"/>
</dbReference>
<dbReference type="PROSITE" id="PS00996">
    <property type="entry name" value="RIBOSOMAL_S21E"/>
    <property type="match status" value="1"/>
</dbReference>
<dbReference type="EMBL" id="AYRZ02000003">
    <property type="protein sequence ID" value="PHT86496.1"/>
    <property type="molecule type" value="Genomic_DNA"/>
</dbReference>
<dbReference type="GO" id="GO:0005840">
    <property type="term" value="C:ribosome"/>
    <property type="evidence" value="ECO:0007669"/>
    <property type="project" value="UniProtKB-KW"/>
</dbReference>
<evidence type="ECO:0000313" key="4">
    <source>
        <dbReference type="EMBL" id="PHT86496.1"/>
    </source>
</evidence>
<dbReference type="InterPro" id="IPR018279">
    <property type="entry name" value="Ribosomal_eS21_CS"/>
</dbReference>
<gene>
    <name evidence="4" type="ORF">T459_08602</name>
</gene>